<dbReference type="EMBL" id="AHAE01000023">
    <property type="protein sequence ID" value="EJZ82663.1"/>
    <property type="molecule type" value="Genomic_DNA"/>
</dbReference>
<organism evidence="1 2">
    <name type="scientific">Corynebacterium otitidis ATCC 51513</name>
    <dbReference type="NCBI Taxonomy" id="883169"/>
    <lineage>
        <taxon>Bacteria</taxon>
        <taxon>Bacillati</taxon>
        <taxon>Actinomycetota</taxon>
        <taxon>Actinomycetes</taxon>
        <taxon>Mycobacteriales</taxon>
        <taxon>Corynebacteriaceae</taxon>
        <taxon>Corynebacterium</taxon>
    </lineage>
</organism>
<comment type="caution">
    <text evidence="1">The sequence shown here is derived from an EMBL/GenBank/DDBJ whole genome shotgun (WGS) entry which is preliminary data.</text>
</comment>
<feature type="non-terminal residue" evidence="1">
    <location>
        <position position="27"/>
    </location>
</feature>
<dbReference type="AlphaFoldDB" id="K0YHP3"/>
<name>K0YHP3_9CORY</name>
<dbReference type="Proteomes" id="UP000006078">
    <property type="component" value="Unassembled WGS sequence"/>
</dbReference>
<keyword evidence="2" id="KW-1185">Reference proteome</keyword>
<dbReference type="HOGENOM" id="CLU_3418192_0_0_11"/>
<evidence type="ECO:0000313" key="1">
    <source>
        <dbReference type="EMBL" id="EJZ82663.1"/>
    </source>
</evidence>
<protein>
    <submittedName>
        <fullName evidence="1">Uncharacterized protein</fullName>
    </submittedName>
</protein>
<proteinExistence type="predicted"/>
<reference evidence="1 2" key="1">
    <citation type="submission" date="2012-08" db="EMBL/GenBank/DDBJ databases">
        <title>The Genome Sequence of Turicella otitidis ATCC 51513.</title>
        <authorList>
            <consortium name="The Broad Institute Genome Sequencing Platform"/>
            <person name="Earl A."/>
            <person name="Ward D."/>
            <person name="Feldgarden M."/>
            <person name="Gevers D."/>
            <person name="Huys G."/>
            <person name="Walker B."/>
            <person name="Young S.K."/>
            <person name="Zeng Q."/>
            <person name="Gargeya S."/>
            <person name="Fitzgerald M."/>
            <person name="Haas B."/>
            <person name="Abouelleil A."/>
            <person name="Alvarado L."/>
            <person name="Arachchi H.M."/>
            <person name="Berlin A.M."/>
            <person name="Chapman S.B."/>
            <person name="Goldberg J."/>
            <person name="Griggs A."/>
            <person name="Gujja S."/>
            <person name="Hansen M."/>
            <person name="Howarth C."/>
            <person name="Imamovic A."/>
            <person name="Larimer J."/>
            <person name="McCowen C."/>
            <person name="Montmayeur A."/>
            <person name="Murphy C."/>
            <person name="Neiman D."/>
            <person name="Pearson M."/>
            <person name="Priest M."/>
            <person name="Roberts A."/>
            <person name="Saif S."/>
            <person name="Shea T."/>
            <person name="Sisk P."/>
            <person name="Sykes S."/>
            <person name="Wortman J."/>
            <person name="Nusbaum C."/>
            <person name="Birren B."/>
        </authorList>
    </citation>
    <scope>NUCLEOTIDE SEQUENCE [LARGE SCALE GENOMIC DNA]</scope>
    <source>
        <strain evidence="1 2">ATCC 51513</strain>
    </source>
</reference>
<evidence type="ECO:0000313" key="2">
    <source>
        <dbReference type="Proteomes" id="UP000006078"/>
    </source>
</evidence>
<sequence length="27" mass="2739">MFAPQSKSNPRRRRALAAALAGGGLAA</sequence>
<accession>K0YHP3</accession>
<gene>
    <name evidence="1" type="ORF">HMPREF9719_00431</name>
</gene>